<feature type="domain" description="Peptidase C1A papain C-terminal" evidence="7">
    <location>
        <begin position="626"/>
        <end position="877"/>
    </location>
</feature>
<dbReference type="Gene3D" id="3.90.70.10">
    <property type="entry name" value="Cysteine proteinases"/>
    <property type="match status" value="1"/>
</dbReference>
<evidence type="ECO:0000256" key="6">
    <source>
        <dbReference type="SAM" id="MobiDB-lite"/>
    </source>
</evidence>
<dbReference type="GO" id="GO:0008234">
    <property type="term" value="F:cysteine-type peptidase activity"/>
    <property type="evidence" value="ECO:0007669"/>
    <property type="project" value="InterPro"/>
</dbReference>
<evidence type="ECO:0000256" key="5">
    <source>
        <dbReference type="ARBA" id="ARBA00023180"/>
    </source>
</evidence>
<evidence type="ECO:0000256" key="2">
    <source>
        <dbReference type="ARBA" id="ARBA00008455"/>
    </source>
</evidence>
<proteinExistence type="inferred from homology"/>
<sequence length="1074" mass="123104">MPTLRKSRSILISSLHILRGEGVVSNKKVTDISSDTPLSFDGIRGKGIEGTEHPNGDAFRNHSEETLKNIVTSSSGGKGQQDLSKILSLDEQLNVSSSVNSYNIRNDTILEENVDVKNLDKWIHVTSTLLKNVEGIKVTGLCKAHFRVFFVPHIWIYVLTTENKIHLKPSFELNSSVNVSGLHNKCSNEGSTTFNFVVYIEGDVLTLKWRVNGGTPIEGENGKRKLGKSWRLQKGEKNHAQKDFPLGRFFAASPFSTTKICMSIPTGKRKVHNYRTTQPCLLPPIPPPLRVIYIYPSVYGKREGQTDREQKLPHKKPNARLISKGKKERDQNGGRPNIEHCYHCTLLAKKYKDDSECFNYITKKGKKYMSMDIKIRGDDDAEETKEVEKQQEEEETADHKLRESIDTILKNIFKNDKYGKKELILFEELDESLKGELMNYCKLLKEVDVSGTLQMHELANIIETFKNLTRMLKMHAEENVVTLQDKLRNAAICVKNINEWVVNKRGLLLPDEMHDLERTHYDVGEVDHALYDVDQGDHARYDVGEVDHARYDADQMDHARYDADQVDHARYDADQVDHALYDADHGDDLTDGAFERDENGIINLRKSPRKMKLKSPYFKNSKYCNNEYCDRWKDKTSCISNIEVEEQGECGLCWIFASKLHLETIRCMRGYGHFRSSALFIANCSKRKHEDICNVGSNPIEFLQIVHETKFLPLESDYPYSYSDASNACPKKRNKWTNLWGNTKLLYHKKHHYFMNTLGYVSYESFHFKNNLPLYIELLKREIQSKGSIIVYIKTNNVIDYDFNGRIVHNLCGDDEADHAANVVGYGNYINNDGEKRSYWIIRNSWGYYWGDEGNFKVDMHGPEECKYNFIHTAVVFKMDLGIVEVPKKNNNVINNFLKYVPNFFYSLFYYNYDKKVGDYTTLGWDGKGDEKKGNTLLGQSEEGEEAGIEAVRKAEGVAEGVAESVTESVAEGGGVAARVHVPSAKGARKQIDVLHILKYVKDEKVRTGFVKYDDIEETERGYSCSRIYSKNSEKHNLCKEFCLKNWNVCKNHNSPGYCLTELYPDDSCFFCNI</sequence>
<comment type="similarity">
    <text evidence="2">Belongs to the peptidase C1 family.</text>
</comment>
<dbReference type="PANTHER" id="PTHR12411">
    <property type="entry name" value="CYSTEINE PROTEASE FAMILY C1-RELATED"/>
    <property type="match status" value="1"/>
</dbReference>
<evidence type="ECO:0000259" key="7">
    <source>
        <dbReference type="SMART" id="SM00645"/>
    </source>
</evidence>
<keyword evidence="4" id="KW-0865">Zymogen</keyword>
<evidence type="ECO:0000256" key="3">
    <source>
        <dbReference type="ARBA" id="ARBA00023136"/>
    </source>
</evidence>
<name>A0A1A8YLR1_PLAOA</name>
<dbReference type="InterPro" id="IPR038765">
    <property type="entry name" value="Papain-like_cys_pep_sf"/>
</dbReference>
<feature type="compositionally biased region" description="Basic and acidic residues" evidence="6">
    <location>
        <begin position="379"/>
        <end position="390"/>
    </location>
</feature>
<evidence type="ECO:0000256" key="4">
    <source>
        <dbReference type="ARBA" id="ARBA00023145"/>
    </source>
</evidence>
<dbReference type="SMART" id="SM00645">
    <property type="entry name" value="Pept_C1"/>
    <property type="match status" value="1"/>
</dbReference>
<dbReference type="CDD" id="cd02619">
    <property type="entry name" value="Peptidase_C1"/>
    <property type="match status" value="1"/>
</dbReference>
<dbReference type="InterPro" id="IPR013128">
    <property type="entry name" value="Peptidase_C1A"/>
</dbReference>
<dbReference type="Proteomes" id="UP000078550">
    <property type="component" value="Unassembled WGS sequence"/>
</dbReference>
<dbReference type="InterPro" id="IPR000668">
    <property type="entry name" value="Peptidase_C1A_C"/>
</dbReference>
<dbReference type="Pfam" id="PF00112">
    <property type="entry name" value="Peptidase_C1"/>
    <property type="match status" value="1"/>
</dbReference>
<reference evidence="9" key="1">
    <citation type="submission" date="2016-05" db="EMBL/GenBank/DDBJ databases">
        <authorList>
            <person name="Naeem Raeece"/>
        </authorList>
    </citation>
    <scope>NUCLEOTIDE SEQUENCE [LARGE SCALE GENOMIC DNA]</scope>
</reference>
<dbReference type="InterPro" id="IPR000169">
    <property type="entry name" value="Pept_cys_AS"/>
</dbReference>
<keyword evidence="3" id="KW-0472">Membrane</keyword>
<dbReference type="GO" id="GO:0006508">
    <property type="term" value="P:proteolysis"/>
    <property type="evidence" value="ECO:0007669"/>
    <property type="project" value="InterPro"/>
</dbReference>
<dbReference type="GO" id="GO:0016020">
    <property type="term" value="C:membrane"/>
    <property type="evidence" value="ECO:0007669"/>
    <property type="project" value="UniProtKB-SubCell"/>
</dbReference>
<evidence type="ECO:0000256" key="1">
    <source>
        <dbReference type="ARBA" id="ARBA00004370"/>
    </source>
</evidence>
<comment type="subcellular location">
    <subcellularLocation>
        <location evidence="1">Membrane</location>
    </subcellularLocation>
</comment>
<gene>
    <name evidence="8" type="ORF">POVWA2_008920</name>
</gene>
<feature type="compositionally biased region" description="Basic residues" evidence="6">
    <location>
        <begin position="313"/>
        <end position="324"/>
    </location>
</feature>
<accession>A0A1A8YLR1</accession>
<organism evidence="8 9">
    <name type="scientific">Plasmodium ovale wallikeri</name>
    <dbReference type="NCBI Taxonomy" id="864142"/>
    <lineage>
        <taxon>Eukaryota</taxon>
        <taxon>Sar</taxon>
        <taxon>Alveolata</taxon>
        <taxon>Apicomplexa</taxon>
        <taxon>Aconoidasida</taxon>
        <taxon>Haemosporida</taxon>
        <taxon>Plasmodiidae</taxon>
        <taxon>Plasmodium</taxon>
        <taxon>Plasmodium (Plasmodium)</taxon>
    </lineage>
</organism>
<feature type="region of interest" description="Disordered" evidence="6">
    <location>
        <begin position="379"/>
        <end position="398"/>
    </location>
</feature>
<feature type="compositionally biased region" description="Basic and acidic residues" evidence="6">
    <location>
        <begin position="325"/>
        <end position="334"/>
    </location>
</feature>
<evidence type="ECO:0000313" key="8">
    <source>
        <dbReference type="EMBL" id="SBT32317.1"/>
    </source>
</evidence>
<dbReference type="PROSITE" id="PS00139">
    <property type="entry name" value="THIOL_PROTEASE_CYS"/>
    <property type="match status" value="1"/>
</dbReference>
<evidence type="ECO:0000313" key="9">
    <source>
        <dbReference type="Proteomes" id="UP000078550"/>
    </source>
</evidence>
<protein>
    <submittedName>
        <fullName evidence="8">Serine repeat antigen 4, putative (SERA4)</fullName>
    </submittedName>
</protein>
<keyword evidence="5" id="KW-0325">Glycoprotein</keyword>
<dbReference type="SUPFAM" id="SSF54001">
    <property type="entry name" value="Cysteine proteinases"/>
    <property type="match status" value="1"/>
</dbReference>
<feature type="region of interest" description="Disordered" evidence="6">
    <location>
        <begin position="304"/>
        <end position="334"/>
    </location>
</feature>
<dbReference type="AlphaFoldDB" id="A0A1A8YLR1"/>
<dbReference type="EMBL" id="FLRE01000033">
    <property type="protein sequence ID" value="SBT32317.1"/>
    <property type="molecule type" value="Genomic_DNA"/>
</dbReference>